<dbReference type="Pfam" id="PF14040">
    <property type="entry name" value="DNase_NucA_NucB"/>
    <property type="match status" value="1"/>
</dbReference>
<protein>
    <recommendedName>
        <fullName evidence="2">Deoxyribonuclease NucA/NucB domain-containing protein</fullName>
    </recommendedName>
</protein>
<proteinExistence type="predicted"/>
<evidence type="ECO:0000259" key="2">
    <source>
        <dbReference type="Pfam" id="PF14040"/>
    </source>
</evidence>
<dbReference type="Proteomes" id="UP000308133">
    <property type="component" value="Unassembled WGS sequence"/>
</dbReference>
<evidence type="ECO:0000256" key="1">
    <source>
        <dbReference type="SAM" id="SignalP"/>
    </source>
</evidence>
<dbReference type="InterPro" id="IPR029476">
    <property type="entry name" value="DNase_NucA_NucB"/>
</dbReference>
<dbReference type="AlphaFoldDB" id="A0A4U7B4S5"/>
<evidence type="ECO:0000313" key="3">
    <source>
        <dbReference type="EMBL" id="TKX24461.1"/>
    </source>
</evidence>
<gene>
    <name evidence="3" type="ORF">C1H76_3068</name>
</gene>
<evidence type="ECO:0000313" key="4">
    <source>
        <dbReference type="Proteomes" id="UP000308133"/>
    </source>
</evidence>
<keyword evidence="1" id="KW-0732">Signal</keyword>
<feature type="signal peptide" evidence="1">
    <location>
        <begin position="1"/>
        <end position="16"/>
    </location>
</feature>
<reference evidence="3 4" key="1">
    <citation type="submission" date="2018-02" db="EMBL/GenBank/DDBJ databases">
        <title>Draft genome sequences of Elsinoe sp., causing black scab on jojoba.</title>
        <authorList>
            <person name="Stodart B."/>
            <person name="Jeffress S."/>
            <person name="Ash G."/>
            <person name="Arun Chinnappa K."/>
        </authorList>
    </citation>
    <scope>NUCLEOTIDE SEQUENCE [LARGE SCALE GENOMIC DNA]</scope>
    <source>
        <strain evidence="3 4">Hillstone_2</strain>
    </source>
</reference>
<dbReference type="EMBL" id="PTQR01000039">
    <property type="protein sequence ID" value="TKX24461.1"/>
    <property type="molecule type" value="Genomic_DNA"/>
</dbReference>
<feature type="chain" id="PRO_5020965569" description="Deoxyribonuclease NucA/NucB domain-containing protein" evidence="1">
    <location>
        <begin position="17"/>
        <end position="259"/>
    </location>
</feature>
<sequence>MYIWTLLLVQAALVRSVTFTLGCVRYPSVCNHRCYSVFVAGRPQTVTWDAPTGATKTARRTAAGAIPNPCCGRIAAPAACFDTNGGTVPFTSPDEYPYASTLESVSTSPIIRCTGEEENVEEGRNFGSLTQLNTAEGGCGRRGPCSINIAFSFLTADTPFCNAGGAGLPNDGFEFTLAGGTFVPARRSVEPRWVPHVPDPKDFVPLSSRREFLLENGLTVLIADSDPNKDWTNELFVTDNGTARMVQELLGQDKSPAFR</sequence>
<feature type="domain" description="Deoxyribonuclease NucA/NucB" evidence="2">
    <location>
        <begin position="34"/>
        <end position="134"/>
    </location>
</feature>
<name>A0A4U7B4S5_9PEZI</name>
<organism evidence="3 4">
    <name type="scientific">Elsinoe australis</name>
    <dbReference type="NCBI Taxonomy" id="40998"/>
    <lineage>
        <taxon>Eukaryota</taxon>
        <taxon>Fungi</taxon>
        <taxon>Dikarya</taxon>
        <taxon>Ascomycota</taxon>
        <taxon>Pezizomycotina</taxon>
        <taxon>Dothideomycetes</taxon>
        <taxon>Dothideomycetidae</taxon>
        <taxon>Myriangiales</taxon>
        <taxon>Elsinoaceae</taxon>
        <taxon>Elsinoe</taxon>
    </lineage>
</organism>
<comment type="caution">
    <text evidence="3">The sequence shown here is derived from an EMBL/GenBank/DDBJ whole genome shotgun (WGS) entry which is preliminary data.</text>
</comment>
<accession>A0A4U7B4S5</accession>